<feature type="compositionally biased region" description="Basic and acidic residues" evidence="1">
    <location>
        <begin position="7"/>
        <end position="18"/>
    </location>
</feature>
<protein>
    <submittedName>
        <fullName evidence="2">Uncharacterized protein</fullName>
    </submittedName>
</protein>
<accession>A0AAQ4FKY8</accession>
<proteinExistence type="predicted"/>
<feature type="compositionally biased region" description="Polar residues" evidence="1">
    <location>
        <begin position="93"/>
        <end position="128"/>
    </location>
</feature>
<dbReference type="AlphaFoldDB" id="A0AAQ4FKY8"/>
<dbReference type="EMBL" id="JARKHS020002016">
    <property type="protein sequence ID" value="KAK8787192.1"/>
    <property type="molecule type" value="Genomic_DNA"/>
</dbReference>
<reference evidence="2 3" key="1">
    <citation type="journal article" date="2023" name="Arcadia Sci">
        <title>De novo assembly of a long-read Amblyomma americanum tick genome.</title>
        <authorList>
            <person name="Chou S."/>
            <person name="Poskanzer K.E."/>
            <person name="Rollins M."/>
            <person name="Thuy-Boun P.S."/>
        </authorList>
    </citation>
    <scope>NUCLEOTIDE SEQUENCE [LARGE SCALE GENOMIC DNA]</scope>
    <source>
        <strain evidence="2">F_SG_1</strain>
        <tissue evidence="2">Salivary glands</tissue>
    </source>
</reference>
<evidence type="ECO:0000256" key="1">
    <source>
        <dbReference type="SAM" id="MobiDB-lite"/>
    </source>
</evidence>
<evidence type="ECO:0000313" key="3">
    <source>
        <dbReference type="Proteomes" id="UP001321473"/>
    </source>
</evidence>
<feature type="region of interest" description="Disordered" evidence="1">
    <location>
        <begin position="1"/>
        <end position="59"/>
    </location>
</feature>
<gene>
    <name evidence="2" type="ORF">V5799_023034</name>
</gene>
<feature type="region of interest" description="Disordered" evidence="1">
    <location>
        <begin position="92"/>
        <end position="133"/>
    </location>
</feature>
<feature type="compositionally biased region" description="Low complexity" evidence="1">
    <location>
        <begin position="19"/>
        <end position="48"/>
    </location>
</feature>
<organism evidence="2 3">
    <name type="scientific">Amblyomma americanum</name>
    <name type="common">Lone star tick</name>
    <dbReference type="NCBI Taxonomy" id="6943"/>
    <lineage>
        <taxon>Eukaryota</taxon>
        <taxon>Metazoa</taxon>
        <taxon>Ecdysozoa</taxon>
        <taxon>Arthropoda</taxon>
        <taxon>Chelicerata</taxon>
        <taxon>Arachnida</taxon>
        <taxon>Acari</taxon>
        <taxon>Parasitiformes</taxon>
        <taxon>Ixodida</taxon>
        <taxon>Ixodoidea</taxon>
        <taxon>Ixodidae</taxon>
        <taxon>Amblyomminae</taxon>
        <taxon>Amblyomma</taxon>
    </lineage>
</organism>
<feature type="region of interest" description="Disordered" evidence="1">
    <location>
        <begin position="383"/>
        <end position="522"/>
    </location>
</feature>
<evidence type="ECO:0000313" key="2">
    <source>
        <dbReference type="EMBL" id="KAK8787192.1"/>
    </source>
</evidence>
<comment type="caution">
    <text evidence="2">The sequence shown here is derived from an EMBL/GenBank/DDBJ whole genome shotgun (WGS) entry which is preliminary data.</text>
</comment>
<keyword evidence="3" id="KW-1185">Reference proteome</keyword>
<sequence>MRRQATKKQEPATRHGSTEELLTSETETPPTKPKPSTFTTKKPTSASTQTLTTEKELSSVAELSAATTTTKVVSATKPPASTVKKTPEVIKPSATTTRKVSSVSKHPVTSTQKTERVTQQPGKINKTLSPKELHPELGPRPLVCVYGNGSLASSPFPEDGLCDAALFDSLYKYPGYALSTVHDQNLAHLRRFLRHAEEYELTRFGMGVTAGAAEIAKAEFSSNTAEKHYLPYLWSNNVYDLGVLDFVPDENTNEEQAQRIFDFLKNYTLLYMSEHQETFEDARTAVSMSLAGRWYRSKSGGKNKAAYMVGAKCEPYESKEYLYELQHFTYTKENPAFGPKNTFLDERRWVMVSYSPDKNLALLFDSPATIYMKRCDMRELTPAEHHKRHQINTVAPREASAPPTPRSTPTNVSVSMTTRMRTKSPTRSTRRRPKRSTAIKTSERTRSTWRRPTRSTTTKPAGETHSDMPKSSTEMTEMKTATLGSSMLTEKKSSGTKANMTMKSAETGTTEMMTTPSSSTAP</sequence>
<name>A0AAQ4FKY8_AMBAM</name>
<feature type="compositionally biased region" description="Basic residues" evidence="1">
    <location>
        <begin position="420"/>
        <end position="437"/>
    </location>
</feature>
<feature type="compositionally biased region" description="Low complexity" evidence="1">
    <location>
        <begin position="407"/>
        <end position="419"/>
    </location>
</feature>
<dbReference type="Proteomes" id="UP001321473">
    <property type="component" value="Unassembled WGS sequence"/>
</dbReference>
<feature type="compositionally biased region" description="Low complexity" evidence="1">
    <location>
        <begin position="504"/>
        <end position="522"/>
    </location>
</feature>